<evidence type="ECO:0000256" key="7">
    <source>
        <dbReference type="ARBA" id="ARBA00022967"/>
    </source>
</evidence>
<reference evidence="13 14" key="2">
    <citation type="submission" date="2015-01" db="EMBL/GenBank/DDBJ databases">
        <title>Complete genome sequence of Pyrinomonas methylaliphatogenes type strain K22T.</title>
        <authorList>
            <person name="Lee K.C.Y."/>
            <person name="Power J.F."/>
            <person name="Dunfield P.F."/>
            <person name="Morgan X.C."/>
            <person name="Huttenhower C."/>
            <person name="Stott M.B."/>
        </authorList>
    </citation>
    <scope>NUCLEOTIDE SEQUENCE [LARGE SCALE GENOMIC DNA]</scope>
    <source>
        <strain evidence="13 14">K22</strain>
    </source>
</reference>
<dbReference type="PANTHER" id="PTHR11058:SF22">
    <property type="entry name" value="NADH-QUINONE OXIDOREDUCTASE SUBUNIT A"/>
    <property type="match status" value="1"/>
</dbReference>
<comment type="function">
    <text evidence="11">NDH-1 shuttles electrons from NADH, via FMN and iron-sulfur (Fe-S) centers, to quinones in the respiratory chain. The immediate electron acceptor for the enzyme in this species is believed to be ubiquinone. Couples the redox reaction to proton translocation (for every two electrons transferred, four hydrogen ions are translocated across the cytoplasmic membrane), and thus conserves the redox energy in a proton gradient.</text>
</comment>
<keyword evidence="6 11" id="KW-0874">Quinone</keyword>
<evidence type="ECO:0000256" key="3">
    <source>
        <dbReference type="ARBA" id="ARBA00022448"/>
    </source>
</evidence>
<dbReference type="PANTHER" id="PTHR11058">
    <property type="entry name" value="NADH-UBIQUINONE OXIDOREDUCTASE CHAIN 3"/>
    <property type="match status" value="1"/>
</dbReference>
<keyword evidence="5 11" id="KW-0812">Transmembrane</keyword>
<dbReference type="Gene3D" id="1.20.58.1610">
    <property type="entry name" value="NADH:ubiquinone/plastoquinone oxidoreductase, chain 3"/>
    <property type="match status" value="1"/>
</dbReference>
<dbReference type="GO" id="GO:0048038">
    <property type="term" value="F:quinone binding"/>
    <property type="evidence" value="ECO:0007669"/>
    <property type="project" value="UniProtKB-KW"/>
</dbReference>
<keyword evidence="3 11" id="KW-0813">Transport</keyword>
<dbReference type="Proteomes" id="UP000031518">
    <property type="component" value="Unassembled WGS sequence"/>
</dbReference>
<comment type="catalytic activity">
    <reaction evidence="11 12">
        <text>a quinone + NADH + 5 H(+)(in) = a quinol + NAD(+) + 4 H(+)(out)</text>
        <dbReference type="Rhea" id="RHEA:57888"/>
        <dbReference type="ChEBI" id="CHEBI:15378"/>
        <dbReference type="ChEBI" id="CHEBI:24646"/>
        <dbReference type="ChEBI" id="CHEBI:57540"/>
        <dbReference type="ChEBI" id="CHEBI:57945"/>
        <dbReference type="ChEBI" id="CHEBI:132124"/>
    </reaction>
</comment>
<dbReference type="GO" id="GO:0050136">
    <property type="term" value="F:NADH dehydrogenase (quinone) (non-electrogenic) activity"/>
    <property type="evidence" value="ECO:0007669"/>
    <property type="project" value="UniProtKB-UniRule"/>
</dbReference>
<evidence type="ECO:0000313" key="14">
    <source>
        <dbReference type="Proteomes" id="UP000031518"/>
    </source>
</evidence>
<keyword evidence="7 11" id="KW-1278">Translocase</keyword>
<evidence type="ECO:0000313" key="13">
    <source>
        <dbReference type="EMBL" id="CDM64429.1"/>
    </source>
</evidence>
<dbReference type="AlphaFoldDB" id="A0A0B6WVX1"/>
<evidence type="ECO:0000256" key="5">
    <source>
        <dbReference type="ARBA" id="ARBA00022692"/>
    </source>
</evidence>
<dbReference type="STRING" id="454194.PYK22_00423"/>
<evidence type="ECO:0000256" key="4">
    <source>
        <dbReference type="ARBA" id="ARBA00022475"/>
    </source>
</evidence>
<accession>A0A0B6WVX1</accession>
<evidence type="ECO:0000256" key="10">
    <source>
        <dbReference type="ARBA" id="ARBA00023136"/>
    </source>
</evidence>
<evidence type="ECO:0000256" key="2">
    <source>
        <dbReference type="ARBA" id="ARBA00008472"/>
    </source>
</evidence>
<comment type="similarity">
    <text evidence="2 11 12">Belongs to the complex I subunit 3 family.</text>
</comment>
<evidence type="ECO:0000256" key="11">
    <source>
        <dbReference type="HAMAP-Rule" id="MF_01394"/>
    </source>
</evidence>
<evidence type="ECO:0000256" key="6">
    <source>
        <dbReference type="ARBA" id="ARBA00022719"/>
    </source>
</evidence>
<dbReference type="EC" id="7.1.1.-" evidence="11"/>
<comment type="subcellular location">
    <subcellularLocation>
        <location evidence="11 12">Cell membrane</location>
        <topology evidence="11 12">Multi-pass membrane protein</topology>
    </subcellularLocation>
    <subcellularLocation>
        <location evidence="1">Membrane</location>
        <topology evidence="1">Multi-pass membrane protein</topology>
    </subcellularLocation>
</comment>
<dbReference type="Pfam" id="PF00507">
    <property type="entry name" value="Oxidored_q4"/>
    <property type="match status" value="1"/>
</dbReference>
<keyword evidence="9 11" id="KW-0520">NAD</keyword>
<feature type="transmembrane region" description="Helical" evidence="11">
    <location>
        <begin position="6"/>
        <end position="27"/>
    </location>
</feature>
<organism evidence="13 14">
    <name type="scientific">Pyrinomonas methylaliphatogenes</name>
    <dbReference type="NCBI Taxonomy" id="454194"/>
    <lineage>
        <taxon>Bacteria</taxon>
        <taxon>Pseudomonadati</taxon>
        <taxon>Acidobacteriota</taxon>
        <taxon>Blastocatellia</taxon>
        <taxon>Blastocatellales</taxon>
        <taxon>Pyrinomonadaceae</taxon>
        <taxon>Pyrinomonas</taxon>
    </lineage>
</organism>
<evidence type="ECO:0000256" key="1">
    <source>
        <dbReference type="ARBA" id="ARBA00004141"/>
    </source>
</evidence>
<keyword evidence="10 11" id="KW-0472">Membrane</keyword>
<dbReference type="GO" id="GO:0030964">
    <property type="term" value="C:NADH dehydrogenase complex"/>
    <property type="evidence" value="ECO:0007669"/>
    <property type="project" value="TreeGrafter"/>
</dbReference>
<dbReference type="InterPro" id="IPR023043">
    <property type="entry name" value="NAD(P)H_OxRDtase_bac/plastid"/>
</dbReference>
<dbReference type="InterPro" id="IPR038430">
    <property type="entry name" value="NDAH_ubi_oxred_su3_sf"/>
</dbReference>
<proteinExistence type="inferred from homology"/>
<reference evidence="13 14" key="1">
    <citation type="submission" date="2013-12" db="EMBL/GenBank/DDBJ databases">
        <authorList>
            <person name="Stott M."/>
        </authorList>
    </citation>
    <scope>NUCLEOTIDE SEQUENCE [LARGE SCALE GENOMIC DNA]</scope>
    <source>
        <strain evidence="13 14">K22</strain>
    </source>
</reference>
<feature type="transmembrane region" description="Helical" evidence="11">
    <location>
        <begin position="98"/>
        <end position="119"/>
    </location>
</feature>
<dbReference type="EMBL" id="CBXV010000002">
    <property type="protein sequence ID" value="CDM64429.1"/>
    <property type="molecule type" value="Genomic_DNA"/>
</dbReference>
<evidence type="ECO:0000256" key="12">
    <source>
        <dbReference type="RuleBase" id="RU003639"/>
    </source>
</evidence>
<gene>
    <name evidence="11" type="primary">nuoA</name>
    <name evidence="13" type="ORF">PYK22_00423</name>
</gene>
<protein>
    <recommendedName>
        <fullName evidence="11">NADH-quinone oxidoreductase subunit A</fullName>
        <ecNumber evidence="11">7.1.1.-</ecNumber>
    </recommendedName>
    <alternativeName>
        <fullName evidence="11">NADH dehydrogenase I subunit A</fullName>
    </alternativeName>
    <alternativeName>
        <fullName evidence="11">NDH-1 subunit A</fullName>
    </alternativeName>
    <alternativeName>
        <fullName evidence="11">NUO1</fullName>
    </alternativeName>
</protein>
<name>A0A0B6WVX1_9BACT</name>
<dbReference type="InterPro" id="IPR000440">
    <property type="entry name" value="NADH_UbQ/plastoQ_OxRdtase_su3"/>
</dbReference>
<evidence type="ECO:0000256" key="8">
    <source>
        <dbReference type="ARBA" id="ARBA00022989"/>
    </source>
</evidence>
<evidence type="ECO:0000256" key="9">
    <source>
        <dbReference type="ARBA" id="ARBA00023027"/>
    </source>
</evidence>
<comment type="subunit">
    <text evidence="11">NDH-1 is composed of 14 different subunits. Subunits NuoA, H, J, K, L, M, N constitute the membrane sector of the complex.</text>
</comment>
<keyword evidence="11" id="KW-0830">Ubiquinone</keyword>
<keyword evidence="8 11" id="KW-1133">Transmembrane helix</keyword>
<keyword evidence="14" id="KW-1185">Reference proteome</keyword>
<dbReference type="GO" id="GO:0005886">
    <property type="term" value="C:plasma membrane"/>
    <property type="evidence" value="ECO:0007669"/>
    <property type="project" value="UniProtKB-SubCell"/>
</dbReference>
<feature type="transmembrane region" description="Helical" evidence="11">
    <location>
        <begin position="62"/>
        <end position="86"/>
    </location>
</feature>
<keyword evidence="4 11" id="KW-1003">Cell membrane</keyword>
<sequence length="153" mass="17307">MFDLKAYLPILLMFIVAAGFAVSQVLISQLIGPKRRTPTKLMPYECGKDPVGSARERFSVKFYLVAMIFVLFDIELIFLVPWAVVFKRLAGPEFGLGTLMYVEMMLFIALLFVGFVYIWKKGILDWSQAARQEAEAEAEMLAGQSGERLRRAA</sequence>
<dbReference type="HAMAP" id="MF_01394">
    <property type="entry name" value="NDH1_NuoA"/>
    <property type="match status" value="1"/>
</dbReference>
<keyword evidence="13" id="KW-0560">Oxidoreductase</keyword>
<dbReference type="GO" id="GO:0008137">
    <property type="term" value="F:NADH dehydrogenase (ubiquinone) activity"/>
    <property type="evidence" value="ECO:0007669"/>
    <property type="project" value="InterPro"/>
</dbReference>